<dbReference type="EMBL" id="MH321493">
    <property type="protein sequence ID" value="AXC43032.1"/>
    <property type="molecule type" value="Genomic_DNA"/>
</dbReference>
<keyword evidence="3" id="KW-1185">Reference proteome</keyword>
<dbReference type="PROSITE" id="PS51194">
    <property type="entry name" value="HELICASE_CTER"/>
    <property type="match status" value="1"/>
</dbReference>
<dbReference type="Proteomes" id="UP000252847">
    <property type="component" value="Segment"/>
</dbReference>
<dbReference type="Gene3D" id="3.40.50.300">
    <property type="entry name" value="P-loop containing nucleotide triphosphate hydrolases"/>
    <property type="match status" value="2"/>
</dbReference>
<dbReference type="PANTHER" id="PTHR47396:SF1">
    <property type="entry name" value="ATP-DEPENDENT HELICASE IRC3-RELATED"/>
    <property type="match status" value="1"/>
</dbReference>
<keyword evidence="2" id="KW-0547">Nucleotide-binding</keyword>
<proteinExistence type="predicted"/>
<keyword evidence="2" id="KW-0347">Helicase</keyword>
<dbReference type="Pfam" id="PF00271">
    <property type="entry name" value="Helicase_C"/>
    <property type="match status" value="1"/>
</dbReference>
<sequence>MHKIDKMISEIDIDKLKKSIKLGSIEPYDYQWLVYAKCAEVIRNFGKKPEPSYVTASVSSGKTVMISMLCSRFQDMGWEGLVISRQGEIAEQNAEMMWECGVKNSLYSASLGRKSTAYPIICGTEGSIANALFDKKDESNGDVKKGGLSDFTPRFCLIDESHQAPWQDIISDNPTTQYGVILTELNRRCKARYGHEMITIGFTGSPFRGTESMKGAYWKNEIINIDTKYMVDRGFVVPTIFGLHDVDDLKYDLHNFHGSDVDGTQDFTAEQLKQMQKEILEQGTLTQKIMLKVMELTKNRNGVLITCAGKKHCQEAAKYLPEGSYAIVTEDMGQKARRKALKDAYTGKIKYVFQIGCLTTGVNIPLWDTSVILRKIMSLTLLVQLLGRGMRLLKKEQIDAGYHKEDHLVLDFSGTMFELGQLYEDPILEEAEAQRSKRSGEQVPCPKCGTMNSPYARRCIGKDALSPDGRCEEFFSYIRCGFDKHGIRIFDDGCGTKNDPTARYCRHCDHVLRDPNAALNERAYTDNEWTDVKDFKIELTKDEKGVVYRYFITKENGKDGWANEVFYPFGRQEKYLKNQFKIKGLLNHVSDRNLIDNLMNCHSAKAFMAFTGLIRAPKRITHRFNDKGRDIIHRKDFSGENSEKAIQAA</sequence>
<dbReference type="InterPro" id="IPR001650">
    <property type="entry name" value="Helicase_C-like"/>
</dbReference>
<evidence type="ECO:0000313" key="2">
    <source>
        <dbReference type="EMBL" id="AXC43032.1"/>
    </source>
</evidence>
<protein>
    <submittedName>
        <fullName evidence="2">ATP-dependent helicase</fullName>
    </submittedName>
</protein>
<dbReference type="InterPro" id="IPR027417">
    <property type="entry name" value="P-loop_NTPase"/>
</dbReference>
<evidence type="ECO:0000259" key="1">
    <source>
        <dbReference type="PROSITE" id="PS51194"/>
    </source>
</evidence>
<dbReference type="InterPro" id="IPR050742">
    <property type="entry name" value="Helicase_Restrict-Modif_Enz"/>
</dbReference>
<gene>
    <name evidence="2" type="ORF">CPT_Skate_074</name>
</gene>
<accession>A0A2Z5HTR4</accession>
<organism evidence="2 3">
    <name type="scientific">Salmonella phage Skate</name>
    <dbReference type="NCBI Taxonomy" id="2234035"/>
    <lineage>
        <taxon>Viruses</taxon>
        <taxon>Duplodnaviria</taxon>
        <taxon>Heunggongvirae</taxon>
        <taxon>Uroviricota</taxon>
        <taxon>Caudoviricetes</taxon>
        <taxon>Skatevirus</taxon>
        <taxon>Skatevirus skate</taxon>
    </lineage>
</organism>
<name>A0A2Z5HTR4_9CAUD</name>
<dbReference type="PANTHER" id="PTHR47396">
    <property type="entry name" value="TYPE I RESTRICTION ENZYME ECOKI R PROTEIN"/>
    <property type="match status" value="1"/>
</dbReference>
<dbReference type="SUPFAM" id="SSF52540">
    <property type="entry name" value="P-loop containing nucleoside triphosphate hydrolases"/>
    <property type="match status" value="2"/>
</dbReference>
<dbReference type="GO" id="GO:0004386">
    <property type="term" value="F:helicase activity"/>
    <property type="evidence" value="ECO:0007669"/>
    <property type="project" value="UniProtKB-KW"/>
</dbReference>
<keyword evidence="2" id="KW-0067">ATP-binding</keyword>
<keyword evidence="2" id="KW-0378">Hydrolase</keyword>
<reference evidence="3" key="1">
    <citation type="submission" date="2018-05" db="EMBL/GenBank/DDBJ databases">
        <title>Complete Genome of Salmonella typhimurium siphophage Skate.</title>
        <authorList>
            <person name="Rohren M.E."/>
            <person name="Xie Y."/>
            <person name="O'Leary C."/>
            <person name="Liu M."/>
            <person name="Young R.F."/>
        </authorList>
    </citation>
    <scope>NUCLEOTIDE SEQUENCE [LARGE SCALE GENOMIC DNA]</scope>
</reference>
<evidence type="ECO:0000313" key="3">
    <source>
        <dbReference type="Proteomes" id="UP000252847"/>
    </source>
</evidence>
<feature type="domain" description="Helicase C-terminal" evidence="1">
    <location>
        <begin position="271"/>
        <end position="439"/>
    </location>
</feature>